<evidence type="ECO:0000256" key="1">
    <source>
        <dbReference type="ARBA" id="ARBA00004651"/>
    </source>
</evidence>
<feature type="transmembrane region" description="Helical" evidence="7">
    <location>
        <begin position="105"/>
        <end position="125"/>
    </location>
</feature>
<keyword evidence="2 7" id="KW-0813">Transport</keyword>
<evidence type="ECO:0000256" key="7">
    <source>
        <dbReference type="RuleBase" id="RU363032"/>
    </source>
</evidence>
<evidence type="ECO:0000256" key="3">
    <source>
        <dbReference type="ARBA" id="ARBA00022475"/>
    </source>
</evidence>
<dbReference type="Pfam" id="PF00528">
    <property type="entry name" value="BPD_transp_1"/>
    <property type="match status" value="1"/>
</dbReference>
<evidence type="ECO:0000256" key="6">
    <source>
        <dbReference type="ARBA" id="ARBA00023136"/>
    </source>
</evidence>
<feature type="transmembrane region" description="Helical" evidence="7">
    <location>
        <begin position="137"/>
        <end position="156"/>
    </location>
</feature>
<sequence>MVTTKPVVTLADARTTAGARRRRSGAGADGRTRGERAFSLVNGVILLGVVAVTLYPFLNILAQSFSSESAIRSGQVNLVPRGFNTTTYALVMQDSMFWTNYKNTVVYTVVATVIAIVLTTCYAYVLSKKRLRGRGLLIGIAVFTMFFNGGLIPNYVLISSLGLRNTLWAVVLPNAISVFNLLVMKAFFENLPEELEEAAQIDGLNTYGTLWYVVLPLSKAVLATMVLFYAVSFWNSWFQAFLYMDRSELFPVTVYLRNLIAGASTASSAGAGADVAQVAANIQSVTMVLTVLPILCVYPFVQRYFVSGVMLGSVKG</sequence>
<evidence type="ECO:0000259" key="8">
    <source>
        <dbReference type="PROSITE" id="PS50928"/>
    </source>
</evidence>
<name>A0A1G7AS72_9ACTN</name>
<dbReference type="STRING" id="675864.SAMN04489747_2711"/>
<protein>
    <submittedName>
        <fullName evidence="9">Carbohydrate ABC transporter membrane protein 2, CUT1 family</fullName>
    </submittedName>
</protein>
<dbReference type="Proteomes" id="UP000198546">
    <property type="component" value="Chromosome i"/>
</dbReference>
<evidence type="ECO:0000313" key="9">
    <source>
        <dbReference type="EMBL" id="SDE17582.1"/>
    </source>
</evidence>
<reference evidence="9 10" key="1">
    <citation type="submission" date="2016-10" db="EMBL/GenBank/DDBJ databases">
        <authorList>
            <person name="de Groot N.N."/>
        </authorList>
    </citation>
    <scope>NUCLEOTIDE SEQUENCE [LARGE SCALE GENOMIC DNA]</scope>
    <source>
        <strain evidence="9 10">MON 2.2</strain>
    </source>
</reference>
<keyword evidence="6 7" id="KW-0472">Membrane</keyword>
<evidence type="ECO:0000256" key="2">
    <source>
        <dbReference type="ARBA" id="ARBA00022448"/>
    </source>
</evidence>
<gene>
    <name evidence="9" type="ORF">SAMN04489747_2711</name>
</gene>
<feature type="transmembrane region" description="Helical" evidence="7">
    <location>
        <begin position="37"/>
        <end position="58"/>
    </location>
</feature>
<dbReference type="EMBL" id="LT629688">
    <property type="protein sequence ID" value="SDE17582.1"/>
    <property type="molecule type" value="Genomic_DNA"/>
</dbReference>
<dbReference type="AlphaFoldDB" id="A0A1G7AS72"/>
<feature type="domain" description="ABC transmembrane type-1" evidence="8">
    <location>
        <begin position="101"/>
        <end position="293"/>
    </location>
</feature>
<dbReference type="PANTHER" id="PTHR43744:SF9">
    <property type="entry name" value="POLYGALACTURONAN_RHAMNOGALACTURONAN TRANSPORT SYSTEM PERMEASE PROTEIN YTCP"/>
    <property type="match status" value="1"/>
</dbReference>
<dbReference type="InterPro" id="IPR035906">
    <property type="entry name" value="MetI-like_sf"/>
</dbReference>
<evidence type="ECO:0000256" key="4">
    <source>
        <dbReference type="ARBA" id="ARBA00022692"/>
    </source>
</evidence>
<dbReference type="PANTHER" id="PTHR43744">
    <property type="entry name" value="ABC TRANSPORTER PERMEASE PROTEIN MG189-RELATED-RELATED"/>
    <property type="match status" value="1"/>
</dbReference>
<dbReference type="InterPro" id="IPR000515">
    <property type="entry name" value="MetI-like"/>
</dbReference>
<keyword evidence="4 7" id="KW-0812">Transmembrane</keyword>
<comment type="similarity">
    <text evidence="7">Belongs to the binding-protein-dependent transport system permease family.</text>
</comment>
<keyword evidence="10" id="KW-1185">Reference proteome</keyword>
<organism evidence="9 10">
    <name type="scientific">Auraticoccus monumenti</name>
    <dbReference type="NCBI Taxonomy" id="675864"/>
    <lineage>
        <taxon>Bacteria</taxon>
        <taxon>Bacillati</taxon>
        <taxon>Actinomycetota</taxon>
        <taxon>Actinomycetes</taxon>
        <taxon>Propionibacteriales</taxon>
        <taxon>Propionibacteriaceae</taxon>
        <taxon>Auraticoccus</taxon>
    </lineage>
</organism>
<evidence type="ECO:0000313" key="10">
    <source>
        <dbReference type="Proteomes" id="UP000198546"/>
    </source>
</evidence>
<feature type="transmembrane region" description="Helical" evidence="7">
    <location>
        <begin position="168"/>
        <end position="188"/>
    </location>
</feature>
<comment type="subcellular location">
    <subcellularLocation>
        <location evidence="1 7">Cell membrane</location>
        <topology evidence="1 7">Multi-pass membrane protein</topology>
    </subcellularLocation>
</comment>
<keyword evidence="5 7" id="KW-1133">Transmembrane helix</keyword>
<accession>A0A1G7AS72</accession>
<dbReference type="SUPFAM" id="SSF161098">
    <property type="entry name" value="MetI-like"/>
    <property type="match status" value="1"/>
</dbReference>
<proteinExistence type="inferred from homology"/>
<feature type="transmembrane region" description="Helical" evidence="7">
    <location>
        <begin position="282"/>
        <end position="301"/>
    </location>
</feature>
<dbReference type="GO" id="GO:0005886">
    <property type="term" value="C:plasma membrane"/>
    <property type="evidence" value="ECO:0007669"/>
    <property type="project" value="UniProtKB-SubCell"/>
</dbReference>
<keyword evidence="3" id="KW-1003">Cell membrane</keyword>
<dbReference type="CDD" id="cd06261">
    <property type="entry name" value="TM_PBP2"/>
    <property type="match status" value="1"/>
</dbReference>
<dbReference type="PROSITE" id="PS50928">
    <property type="entry name" value="ABC_TM1"/>
    <property type="match status" value="1"/>
</dbReference>
<evidence type="ECO:0000256" key="5">
    <source>
        <dbReference type="ARBA" id="ARBA00022989"/>
    </source>
</evidence>
<dbReference type="Gene3D" id="1.10.3720.10">
    <property type="entry name" value="MetI-like"/>
    <property type="match status" value="1"/>
</dbReference>
<dbReference type="GO" id="GO:0055085">
    <property type="term" value="P:transmembrane transport"/>
    <property type="evidence" value="ECO:0007669"/>
    <property type="project" value="InterPro"/>
</dbReference>
<feature type="transmembrane region" description="Helical" evidence="7">
    <location>
        <begin position="209"/>
        <end position="234"/>
    </location>
</feature>